<sequence length="381" mass="41968">MSDLSFAPSPPAPAPALPLLTSDDVVARMKALPNVRCIVTRVDPAEAVVVVLPRNLDLATRFYATTHTVPPRILPLEPGIELGGKIPCLFSNGDLWGEGGYAPTFLRALELGIAAEVQIDYAAIQPVLRFFISTQPFPAQFVIDNIERITRCCNALADQHSRDVFLGGIKYRLTGDSGFMPFSNLHQYFHEQVQVAPGDFVYEAGISTGGEDLTIEFSKSVGPLGRVYAFEADLAVIDPLATALAPRHNVRLEPVGLWSEAATLPFNHGEHGDSRVLRQGEGNAVCSLISLDSHVAAQPEQRCDFIKFDIEGAEPEALRGSVETLRRLRPKLAISVYHEPFEQFVEILDYLVNLDLGYRFYLSHHAPYRYETILYGQPPAA</sequence>
<protein>
    <submittedName>
        <fullName evidence="2">FkbM family methyltransferase</fullName>
    </submittedName>
</protein>
<dbReference type="GO" id="GO:0032259">
    <property type="term" value="P:methylation"/>
    <property type="evidence" value="ECO:0007669"/>
    <property type="project" value="UniProtKB-KW"/>
</dbReference>
<keyword evidence="2" id="KW-0489">Methyltransferase</keyword>
<reference evidence="3" key="1">
    <citation type="journal article" date="2019" name="Int. J. Syst. Evol. Microbiol.">
        <title>The Global Catalogue of Microorganisms (GCM) 10K type strain sequencing project: providing services to taxonomists for standard genome sequencing and annotation.</title>
        <authorList>
            <consortium name="The Broad Institute Genomics Platform"/>
            <consortium name="The Broad Institute Genome Sequencing Center for Infectious Disease"/>
            <person name="Wu L."/>
            <person name="Ma J."/>
        </authorList>
    </citation>
    <scope>NUCLEOTIDE SEQUENCE [LARGE SCALE GENOMIC DNA]</scope>
    <source>
        <strain evidence="3">KCTC 15012</strain>
    </source>
</reference>
<dbReference type="RefSeq" id="WP_377315756.1">
    <property type="nucleotide sequence ID" value="NZ_JBHUIY010000013.1"/>
</dbReference>
<dbReference type="GO" id="GO:0008168">
    <property type="term" value="F:methyltransferase activity"/>
    <property type="evidence" value="ECO:0007669"/>
    <property type="project" value="UniProtKB-KW"/>
</dbReference>
<dbReference type="EMBL" id="JBHUIY010000013">
    <property type="protein sequence ID" value="MFD2233857.1"/>
    <property type="molecule type" value="Genomic_DNA"/>
</dbReference>
<evidence type="ECO:0000313" key="3">
    <source>
        <dbReference type="Proteomes" id="UP001597296"/>
    </source>
</evidence>
<dbReference type="Pfam" id="PF05050">
    <property type="entry name" value="Methyltransf_21"/>
    <property type="match status" value="1"/>
</dbReference>
<evidence type="ECO:0000259" key="1">
    <source>
        <dbReference type="Pfam" id="PF05050"/>
    </source>
</evidence>
<dbReference type="InterPro" id="IPR006342">
    <property type="entry name" value="FkbM_mtfrase"/>
</dbReference>
<keyword evidence="3" id="KW-1185">Reference proteome</keyword>
<keyword evidence="2" id="KW-0808">Transferase</keyword>
<dbReference type="InterPro" id="IPR029063">
    <property type="entry name" value="SAM-dependent_MTases_sf"/>
</dbReference>
<accession>A0ABW5CAK6</accession>
<name>A0ABW5CAK6_9PROT</name>
<gene>
    <name evidence="2" type="ORF">ACFSNB_08570</name>
</gene>
<dbReference type="NCBIfam" id="TIGR01444">
    <property type="entry name" value="fkbM_fam"/>
    <property type="match status" value="1"/>
</dbReference>
<feature type="domain" description="Methyltransferase FkbM" evidence="1">
    <location>
        <begin position="209"/>
        <end position="360"/>
    </location>
</feature>
<dbReference type="SUPFAM" id="SSF53335">
    <property type="entry name" value="S-adenosyl-L-methionine-dependent methyltransferases"/>
    <property type="match status" value="1"/>
</dbReference>
<dbReference type="Proteomes" id="UP001597296">
    <property type="component" value="Unassembled WGS sequence"/>
</dbReference>
<evidence type="ECO:0000313" key="2">
    <source>
        <dbReference type="EMBL" id="MFD2233857.1"/>
    </source>
</evidence>
<organism evidence="2 3">
    <name type="scientific">Phaeospirillum tilakii</name>
    <dbReference type="NCBI Taxonomy" id="741673"/>
    <lineage>
        <taxon>Bacteria</taxon>
        <taxon>Pseudomonadati</taxon>
        <taxon>Pseudomonadota</taxon>
        <taxon>Alphaproteobacteria</taxon>
        <taxon>Rhodospirillales</taxon>
        <taxon>Rhodospirillaceae</taxon>
        <taxon>Phaeospirillum</taxon>
    </lineage>
</organism>
<dbReference type="Gene3D" id="3.40.50.150">
    <property type="entry name" value="Vaccinia Virus protein VP39"/>
    <property type="match status" value="1"/>
</dbReference>
<proteinExistence type="predicted"/>
<comment type="caution">
    <text evidence="2">The sequence shown here is derived from an EMBL/GenBank/DDBJ whole genome shotgun (WGS) entry which is preliminary data.</text>
</comment>